<dbReference type="CDD" id="cd02440">
    <property type="entry name" value="AdoMet_MTases"/>
    <property type="match status" value="1"/>
</dbReference>
<dbReference type="InterPro" id="IPR029063">
    <property type="entry name" value="SAM-dependent_MTases_sf"/>
</dbReference>
<dbReference type="PANTHER" id="PTHR43648">
    <property type="entry name" value="ELECTRON TRANSFER FLAVOPROTEIN BETA SUBUNIT LYSINE METHYLTRANSFERASE"/>
    <property type="match status" value="1"/>
</dbReference>
<evidence type="ECO:0000313" key="7">
    <source>
        <dbReference type="EMBL" id="MBK3332872.1"/>
    </source>
</evidence>
<feature type="binding site" evidence="6">
    <location>
        <position position="146"/>
    </location>
    <ligand>
        <name>S-adenosyl-L-methionine</name>
        <dbReference type="ChEBI" id="CHEBI:59789"/>
    </ligand>
</feature>
<dbReference type="Gene3D" id="3.40.50.150">
    <property type="entry name" value="Vaccinia Virus protein VP39"/>
    <property type="match status" value="1"/>
</dbReference>
<accession>A0ABS1GIW6</accession>
<evidence type="ECO:0000256" key="2">
    <source>
        <dbReference type="ARBA" id="ARBA00022490"/>
    </source>
</evidence>
<dbReference type="InterPro" id="IPR050078">
    <property type="entry name" value="Ribosomal_L11_MeTrfase_PrmA"/>
</dbReference>
<name>A0ABS1GIW6_9AQUI</name>
<keyword evidence="8" id="KW-1185">Reference proteome</keyword>
<reference evidence="7 8" key="1">
    <citation type="journal article" date="2021" name="Syst. Appl. Microbiol.">
        <title>Persephonella atlantica sp. nov.: How to adapt to physico-chemical gradients in high temperature hydrothermal habitats.</title>
        <authorList>
            <person name="Francois D.X."/>
            <person name="Godfroy A."/>
            <person name="Mathien C."/>
            <person name="Aube J."/>
            <person name="Cathalot C."/>
            <person name="Lesongeur F."/>
            <person name="L'Haridon S."/>
            <person name="Philippon X."/>
            <person name="Roussel E.G."/>
        </authorList>
    </citation>
    <scope>NUCLEOTIDE SEQUENCE [LARGE SCALE GENOMIC DNA]</scope>
    <source>
        <strain evidence="7 8">MO1340</strain>
    </source>
</reference>
<comment type="similarity">
    <text evidence="1 6">Belongs to the methyltransferase superfamily. PrmA family.</text>
</comment>
<dbReference type="Pfam" id="PF06325">
    <property type="entry name" value="PrmA"/>
    <property type="match status" value="1"/>
</dbReference>
<dbReference type="EC" id="2.1.1.-" evidence="6"/>
<evidence type="ECO:0000256" key="3">
    <source>
        <dbReference type="ARBA" id="ARBA00022603"/>
    </source>
</evidence>
<comment type="subcellular location">
    <subcellularLocation>
        <location evidence="6">Cytoplasm</location>
    </subcellularLocation>
</comment>
<keyword evidence="4 6" id="KW-0808">Transferase</keyword>
<proteinExistence type="inferred from homology"/>
<dbReference type="InterPro" id="IPR004498">
    <property type="entry name" value="Ribosomal_PrmA_MeTrfase"/>
</dbReference>
<dbReference type="SUPFAM" id="SSF53335">
    <property type="entry name" value="S-adenosyl-L-methionine-dependent methyltransferases"/>
    <property type="match status" value="1"/>
</dbReference>
<dbReference type="RefSeq" id="WP_200674278.1">
    <property type="nucleotide sequence ID" value="NZ_JAACYA010000002.1"/>
</dbReference>
<dbReference type="Proteomes" id="UP000772812">
    <property type="component" value="Unassembled WGS sequence"/>
</dbReference>
<dbReference type="PANTHER" id="PTHR43648:SF1">
    <property type="entry name" value="ELECTRON TRANSFER FLAVOPROTEIN BETA SUBUNIT LYSINE METHYLTRANSFERASE"/>
    <property type="match status" value="1"/>
</dbReference>
<comment type="caution">
    <text evidence="7">The sequence shown here is derived from an EMBL/GenBank/DDBJ whole genome shotgun (WGS) entry which is preliminary data.</text>
</comment>
<evidence type="ECO:0000256" key="5">
    <source>
        <dbReference type="ARBA" id="ARBA00022691"/>
    </source>
</evidence>
<comment type="function">
    <text evidence="6">Methylates ribosomal protein L11.</text>
</comment>
<organism evidence="7 8">
    <name type="scientific">Persephonella atlantica</name>
    <dbReference type="NCBI Taxonomy" id="2699429"/>
    <lineage>
        <taxon>Bacteria</taxon>
        <taxon>Pseudomonadati</taxon>
        <taxon>Aquificota</taxon>
        <taxon>Aquificia</taxon>
        <taxon>Aquificales</taxon>
        <taxon>Hydrogenothermaceae</taxon>
        <taxon>Persephonella</taxon>
    </lineage>
</organism>
<comment type="catalytic activity">
    <reaction evidence="6">
        <text>L-lysyl-[protein] + 3 S-adenosyl-L-methionine = N(6),N(6),N(6)-trimethyl-L-lysyl-[protein] + 3 S-adenosyl-L-homocysteine + 3 H(+)</text>
        <dbReference type="Rhea" id="RHEA:54192"/>
        <dbReference type="Rhea" id="RHEA-COMP:9752"/>
        <dbReference type="Rhea" id="RHEA-COMP:13826"/>
        <dbReference type="ChEBI" id="CHEBI:15378"/>
        <dbReference type="ChEBI" id="CHEBI:29969"/>
        <dbReference type="ChEBI" id="CHEBI:57856"/>
        <dbReference type="ChEBI" id="CHEBI:59789"/>
        <dbReference type="ChEBI" id="CHEBI:61961"/>
    </reaction>
</comment>
<sequence length="277" mass="31786">MKKLIFSIPASLFDIFVIEFNGYGIEILSRDKSEVNFAIYVQDEEYEGIKEAINEIFEELGGGNLILEEEVKEENWEEKWKENFKPISAPPFIIIPEWEVYEGKDYIPIKLKIGMAFGTGLHPTTQIALSLIPECVKEGKKVLDVGTGSGILAIASAKLGADVYAIDVQEEAVKECSENAWENEVSIKCEKKSVQQVEDKFDTVIANLQMDIFREHFDKIVQLFKDCLIITGIYGEKERDEIINMAHKHRLRIKKEISKKDINKEGENWYGFIFEHQ</sequence>
<gene>
    <name evidence="6" type="primary">prmA</name>
    <name evidence="7" type="ORF">GWK41_07305</name>
</gene>
<feature type="binding site" evidence="6">
    <location>
        <position position="167"/>
    </location>
    <ligand>
        <name>S-adenosyl-L-methionine</name>
        <dbReference type="ChEBI" id="CHEBI:59789"/>
    </ligand>
</feature>
<evidence type="ECO:0000313" key="8">
    <source>
        <dbReference type="Proteomes" id="UP000772812"/>
    </source>
</evidence>
<protein>
    <recommendedName>
        <fullName evidence="6">Ribosomal protein L11 methyltransferase</fullName>
        <shortName evidence="6">L11 Mtase</shortName>
        <ecNumber evidence="6">2.1.1.-</ecNumber>
    </recommendedName>
</protein>
<evidence type="ECO:0000256" key="4">
    <source>
        <dbReference type="ARBA" id="ARBA00022679"/>
    </source>
</evidence>
<evidence type="ECO:0000256" key="1">
    <source>
        <dbReference type="ARBA" id="ARBA00009741"/>
    </source>
</evidence>
<keyword evidence="3 6" id="KW-0489">Methyltransferase</keyword>
<dbReference type="GO" id="GO:0008168">
    <property type="term" value="F:methyltransferase activity"/>
    <property type="evidence" value="ECO:0007669"/>
    <property type="project" value="UniProtKB-KW"/>
</dbReference>
<feature type="binding site" evidence="6">
    <location>
        <position position="125"/>
    </location>
    <ligand>
        <name>S-adenosyl-L-methionine</name>
        <dbReference type="ChEBI" id="CHEBI:59789"/>
    </ligand>
</feature>
<evidence type="ECO:0000256" key="6">
    <source>
        <dbReference type="HAMAP-Rule" id="MF_00735"/>
    </source>
</evidence>
<feature type="binding site" evidence="6">
    <location>
        <position position="207"/>
    </location>
    <ligand>
        <name>S-adenosyl-L-methionine</name>
        <dbReference type="ChEBI" id="CHEBI:59789"/>
    </ligand>
</feature>
<dbReference type="HAMAP" id="MF_00735">
    <property type="entry name" value="Methyltr_PrmA"/>
    <property type="match status" value="1"/>
</dbReference>
<dbReference type="GO" id="GO:0032259">
    <property type="term" value="P:methylation"/>
    <property type="evidence" value="ECO:0007669"/>
    <property type="project" value="UniProtKB-KW"/>
</dbReference>
<keyword evidence="5 6" id="KW-0949">S-adenosyl-L-methionine</keyword>
<dbReference type="EMBL" id="JAACYA010000002">
    <property type="protein sequence ID" value="MBK3332872.1"/>
    <property type="molecule type" value="Genomic_DNA"/>
</dbReference>
<keyword evidence="2 6" id="KW-0963">Cytoplasm</keyword>